<keyword evidence="1" id="KW-0328">Glycosyltransferase</keyword>
<evidence type="ECO:0000313" key="1">
    <source>
        <dbReference type="EMBL" id="KCB23323.1"/>
    </source>
</evidence>
<evidence type="ECO:0000313" key="2">
    <source>
        <dbReference type="Proteomes" id="UP000025748"/>
    </source>
</evidence>
<accession>A0ABR4R0D3</accession>
<protein>
    <submittedName>
        <fullName evidence="1">Glycosyltransferase, group 1 family protein</fullName>
        <ecNumber evidence="1">2.4.-.-</ecNumber>
    </submittedName>
</protein>
<organism evidence="1 2">
    <name type="scientific">Bordetella hinzii OH87 BAL007II</name>
    <dbReference type="NCBI Taxonomy" id="1331262"/>
    <lineage>
        <taxon>Bacteria</taxon>
        <taxon>Pseudomonadati</taxon>
        <taxon>Pseudomonadota</taxon>
        <taxon>Betaproteobacteria</taxon>
        <taxon>Burkholderiales</taxon>
        <taxon>Alcaligenaceae</taxon>
        <taxon>Bordetella</taxon>
    </lineage>
</organism>
<proteinExistence type="predicted"/>
<dbReference type="RefSeq" id="WP_029579937.1">
    <property type="nucleotide sequence ID" value="NZ_JHEM01000021.1"/>
</dbReference>
<dbReference type="GO" id="GO:0016757">
    <property type="term" value="F:glycosyltransferase activity"/>
    <property type="evidence" value="ECO:0007669"/>
    <property type="project" value="UniProtKB-KW"/>
</dbReference>
<dbReference type="EC" id="2.4.-.-" evidence="1"/>
<keyword evidence="2" id="KW-1185">Reference proteome</keyword>
<gene>
    <name evidence="1" type="ORF">L544_0083</name>
</gene>
<dbReference type="Pfam" id="PF13692">
    <property type="entry name" value="Glyco_trans_1_4"/>
    <property type="match status" value="1"/>
</dbReference>
<keyword evidence="1" id="KW-0808">Transferase</keyword>
<reference evidence="1 2" key="1">
    <citation type="submission" date="2014-03" db="EMBL/GenBank/DDBJ databases">
        <title>Genome sequence of Bordetella hinzii.</title>
        <authorList>
            <person name="Register K."/>
            <person name="Harvill E."/>
            <person name="Goodfield L.L."/>
            <person name="Ivanov Y.V."/>
            <person name="Meyer J.A."/>
            <person name="Muse S.J."/>
            <person name="Jacobs N."/>
            <person name="Bendor L."/>
            <person name="Smallridge W.E."/>
            <person name="Brinkac L.M."/>
            <person name="Sanka R."/>
            <person name="Kim M."/>
            <person name="Losada L."/>
        </authorList>
    </citation>
    <scope>NUCLEOTIDE SEQUENCE [LARGE SCALE GENOMIC DNA]</scope>
    <source>
        <strain evidence="1 2">OH87 BAL007II</strain>
    </source>
</reference>
<name>A0ABR4R0D3_9BORD</name>
<dbReference type="Gene3D" id="3.40.50.2000">
    <property type="entry name" value="Glycogen Phosphorylase B"/>
    <property type="match status" value="1"/>
</dbReference>
<comment type="caution">
    <text evidence="1">The sequence shown here is derived from an EMBL/GenBank/DDBJ whole genome shotgun (WGS) entry which is preliminary data.</text>
</comment>
<dbReference type="Proteomes" id="UP000025748">
    <property type="component" value="Unassembled WGS sequence"/>
</dbReference>
<dbReference type="EMBL" id="JHEM01000021">
    <property type="protein sequence ID" value="KCB23323.1"/>
    <property type="molecule type" value="Genomic_DNA"/>
</dbReference>
<sequence length="868" mass="98578">MQLSEQFDAVVMLTWSDWKTEPRSNRYHYATRFAKSLPVLFLQHRYQQREGIEIEASEHPNLDLVHVSCGVKPDEIQDFKRLLNARGIKRPLVWIYDSMNYHALIDALPRGFLVYHATEDYLTHSNGWNQSMEVLATSLKRLLARVDFMVACAPEVARTYLTAGGYQGPYSVIENGCDAEYFIELADRFPSRPVDGRPVALFQGGINKRVDYSLLLDLVKRMPEWEFRFCGAAQPDEAWTRLTAQPNVNYLGALAADDVAKQMYDATVGLIPYIQDQWIKNSYPLKAYEYVACGLPVVSVPVTSLENEPRLFSFATTAKGFQEAIEAQAATRHDKAMLELRREAARRNSYDGRFAQMQTGLLPAVVEARQQPKRLRVAMLYDSMSSMHVNTISEHLEAFEKYSRHEVIYLPCTSDFWQQSPESVDVDLSPFDVAVVHYSVRLSVRSHLDEGIARALEKFTGLKVLFIQDEYEGTEIARAWMDRLRFDLVYTCVPQEGLETVYPSYRFPATEFLPTLTGYVPERAGLEQFGRPLEERKLAIAYRGRALDPVYGELGQEKYRIGVEMKIITTMRGLPVDIETDDQKRIYGDAWYEFLGSARATLGTESGSNVFDYDGSLRKTIRQLKASDPEISFKTISEQVLAGHEGQVHMNQISPKVFEAIRLRTALILFEGDYSGVVKPNEHFIPLKKDFSNVDEVLEKLADDAYLTELTERAYTDVVASQKFSYRTFIRNIDLDFEARILHSKFDRPSLRALFYLDGQGQATLALPLLPTGLWTGAHPLGAPPSVTLRAPVPPVDALIPPALAKSLPVRAALKAWRLLPQRVRRRLHGPARRTAAATYRKTSKLAKGVWTRLPVPAKRVLRKLLGR</sequence>
<dbReference type="SUPFAM" id="SSF53756">
    <property type="entry name" value="UDP-Glycosyltransferase/glycogen phosphorylase"/>
    <property type="match status" value="1"/>
</dbReference>